<organism evidence="2 3">
    <name type="scientific">Candidatus Harrisonbacteria bacterium RIFOXYA1_FULL_48_8</name>
    <dbReference type="NCBI Taxonomy" id="1798411"/>
    <lineage>
        <taxon>Bacteria</taxon>
        <taxon>Candidatus Harrisoniibacteriota</taxon>
    </lineage>
</organism>
<dbReference type="Proteomes" id="UP000176626">
    <property type="component" value="Unassembled WGS sequence"/>
</dbReference>
<proteinExistence type="predicted"/>
<name>A0A1G1ZW72_9BACT</name>
<dbReference type="EMBL" id="MHJN01000009">
    <property type="protein sequence ID" value="OGY68923.1"/>
    <property type="molecule type" value="Genomic_DNA"/>
</dbReference>
<evidence type="ECO:0008006" key="4">
    <source>
        <dbReference type="Google" id="ProtNLM"/>
    </source>
</evidence>
<keyword evidence="1" id="KW-0472">Membrane</keyword>
<gene>
    <name evidence="2" type="ORF">A2214_01965</name>
</gene>
<protein>
    <recommendedName>
        <fullName evidence="4">Type II secretion system protein GspG C-terminal domain-containing protein</fullName>
    </recommendedName>
</protein>
<evidence type="ECO:0000313" key="3">
    <source>
        <dbReference type="Proteomes" id="UP000176626"/>
    </source>
</evidence>
<comment type="caution">
    <text evidence="2">The sequence shown here is derived from an EMBL/GenBank/DDBJ whole genome shotgun (WGS) entry which is preliminary data.</text>
</comment>
<feature type="transmembrane region" description="Helical" evidence="1">
    <location>
        <begin position="6"/>
        <end position="23"/>
    </location>
</feature>
<evidence type="ECO:0000313" key="2">
    <source>
        <dbReference type="EMBL" id="OGY68923.1"/>
    </source>
</evidence>
<accession>A0A1G1ZW72</accession>
<sequence>MKYFAYTIIGIVALTIVAGFFIIGSPTQERLRRADEQRIWHLQTIQSEIVNYWVSKARLPEKLADLEDSISGFVVPSDPVTGTSYEYTVRSPEMFSLCATFDLPNAETNWQHQAGYSCFDRTIDVDLYRPKKVAL</sequence>
<evidence type="ECO:0000256" key="1">
    <source>
        <dbReference type="SAM" id="Phobius"/>
    </source>
</evidence>
<keyword evidence="1" id="KW-1133">Transmembrane helix</keyword>
<reference evidence="2 3" key="1">
    <citation type="journal article" date="2016" name="Nat. Commun.">
        <title>Thousands of microbial genomes shed light on interconnected biogeochemical processes in an aquifer system.</title>
        <authorList>
            <person name="Anantharaman K."/>
            <person name="Brown C.T."/>
            <person name="Hug L.A."/>
            <person name="Sharon I."/>
            <person name="Castelle C.J."/>
            <person name="Probst A.J."/>
            <person name="Thomas B.C."/>
            <person name="Singh A."/>
            <person name="Wilkins M.J."/>
            <person name="Karaoz U."/>
            <person name="Brodie E.L."/>
            <person name="Williams K.H."/>
            <person name="Hubbard S.S."/>
            <person name="Banfield J.F."/>
        </authorList>
    </citation>
    <scope>NUCLEOTIDE SEQUENCE [LARGE SCALE GENOMIC DNA]</scope>
</reference>
<dbReference type="AlphaFoldDB" id="A0A1G1ZW72"/>
<keyword evidence="1" id="KW-0812">Transmembrane</keyword>